<accession>M5U9I0</accession>
<comment type="caution">
    <text evidence="1">The sequence shown here is derived from an EMBL/GenBank/DDBJ whole genome shotgun (WGS) entry which is preliminary data.</text>
</comment>
<gene>
    <name evidence="1" type="ORF">RSSM_00457</name>
</gene>
<evidence type="ECO:0000313" key="2">
    <source>
        <dbReference type="Proteomes" id="UP000011885"/>
    </source>
</evidence>
<dbReference type="Proteomes" id="UP000011885">
    <property type="component" value="Unassembled WGS sequence"/>
</dbReference>
<protein>
    <submittedName>
        <fullName evidence="1">Uncharacterized protein</fullName>
    </submittedName>
</protein>
<evidence type="ECO:0000313" key="1">
    <source>
        <dbReference type="EMBL" id="EMI58097.1"/>
    </source>
</evidence>
<dbReference type="AlphaFoldDB" id="M5U9I0"/>
<proteinExistence type="predicted"/>
<dbReference type="EMBL" id="ANOH01000045">
    <property type="protein sequence ID" value="EMI58097.1"/>
    <property type="molecule type" value="Genomic_DNA"/>
</dbReference>
<keyword evidence="2" id="KW-1185">Reference proteome</keyword>
<dbReference type="PATRIC" id="fig|1263870.3.peg.498"/>
<name>M5U9I0_9BACT</name>
<organism evidence="1 2">
    <name type="scientific">Rhodopirellula sallentina SM41</name>
    <dbReference type="NCBI Taxonomy" id="1263870"/>
    <lineage>
        <taxon>Bacteria</taxon>
        <taxon>Pseudomonadati</taxon>
        <taxon>Planctomycetota</taxon>
        <taxon>Planctomycetia</taxon>
        <taxon>Pirellulales</taxon>
        <taxon>Pirellulaceae</taxon>
        <taxon>Rhodopirellula</taxon>
    </lineage>
</organism>
<reference evidence="1 2" key="1">
    <citation type="journal article" date="2013" name="Mar. Genomics">
        <title>Expression of sulfatases in Rhodopirellula baltica and the diversity of sulfatases in the genus Rhodopirellula.</title>
        <authorList>
            <person name="Wegner C.E."/>
            <person name="Richter-Heitmann T."/>
            <person name="Klindworth A."/>
            <person name="Klockow C."/>
            <person name="Richter M."/>
            <person name="Achstetter T."/>
            <person name="Glockner F.O."/>
            <person name="Harder J."/>
        </authorList>
    </citation>
    <scope>NUCLEOTIDE SEQUENCE [LARGE SCALE GENOMIC DNA]</scope>
    <source>
        <strain evidence="1 2">SM41</strain>
    </source>
</reference>
<sequence length="49" mass="5365">MTARQNAGRESREMNNACGLTIRAMRVVALMKAFAPRFGVPRVTLASLT</sequence>